<name>A0A2C9JUV2_BIOGL</name>
<dbReference type="Pfam" id="PF01902">
    <property type="entry name" value="Diphthami_syn_2"/>
    <property type="match status" value="1"/>
</dbReference>
<dbReference type="Gene3D" id="3.40.50.620">
    <property type="entry name" value="HUPs"/>
    <property type="match status" value="1"/>
</dbReference>
<feature type="domain" description="Diphthamide synthase" evidence="13">
    <location>
        <begin position="1"/>
        <end position="233"/>
    </location>
</feature>
<gene>
    <name evidence="14" type="primary">106069187</name>
</gene>
<evidence type="ECO:0000256" key="9">
    <source>
        <dbReference type="ARBA" id="ARBA00031202"/>
    </source>
</evidence>
<dbReference type="SUPFAM" id="SSF55298">
    <property type="entry name" value="YjgF-like"/>
    <property type="match status" value="2"/>
</dbReference>
<dbReference type="SUPFAM" id="SSF52402">
    <property type="entry name" value="Adenine nucleotide alpha hydrolases-like"/>
    <property type="match status" value="1"/>
</dbReference>
<dbReference type="NCBIfam" id="TIGR00290">
    <property type="entry name" value="MJ0570_dom"/>
    <property type="match status" value="1"/>
</dbReference>
<accession>A0A2C9JUV2</accession>
<sequence>MRTVALISGGKDSCYNIMCCIAEGHEIVALANLRPENKDEIDSYMYQTVGHMAVDLYAEAMDLQLFSGIIKGSSVCTGRSYQPSAEDEVEDLFQLLQTIKEEKQVEAVSVGAILSDYQRIRVEHVCERLGLTVLAFLWRRNQKELLEEMIACGIKAKIIKVAAMGLNPKDHLDLDLDEIYPHLIEMNSKYGLNICGEGGEYESFVYDCPLFKREIVINKTETVIHSDVAFAQVGYLNLLDCQHKDKDWDSSTSLKEKIMKLPMMTTEKWLARHVPNDDAEVSQDGAGDSGLMGMVMCVPELHTSDYAPVTSTDGTHFVVSGVKAFLSEGIDISVAVMEALSVLKNCLNSKDLKVSDIVSMSLLVGDMTQFAEINKVYKTFFSSNPPVRLCIQANLPRNIALQLDCQGRIQQQKDEELSDRVVMHVQSLSHWAPANIGPYSQAILTGDKLYLAGMVPLVPATLEVINGGINSQCSVGLLHVENVMSAMKDGCIFWSCPLVMCYLTKQEHVRHAEEEWKKALEPSAINMEQPKLTPSVQYCVVPALPKNALVEWHTYAWPNIDLQEDVTEINILQQFDNYKITSSAVFYRGKVDLFSCHISVDLGSPKDYSHIDTMQMVKELLLEYFKVLEKGGITGMTPLVKIVFSPTMFNYGILYKCFQLNLEHLGVSCNSHPLTLSLVPVEGLSNRQQVLAWCQ</sequence>
<dbReference type="InterPro" id="IPR002761">
    <property type="entry name" value="Diphthami_syn_dom"/>
</dbReference>
<evidence type="ECO:0000256" key="10">
    <source>
        <dbReference type="ARBA" id="ARBA00031552"/>
    </source>
</evidence>
<evidence type="ECO:0000256" key="3">
    <source>
        <dbReference type="ARBA" id="ARBA00012089"/>
    </source>
</evidence>
<dbReference type="KEGG" id="bgt:106069187"/>
<proteinExistence type="inferred from homology"/>
<dbReference type="Pfam" id="PF01042">
    <property type="entry name" value="Ribonuc_L-PSP"/>
    <property type="match status" value="2"/>
</dbReference>
<evidence type="ECO:0000256" key="6">
    <source>
        <dbReference type="ARBA" id="ARBA00022741"/>
    </source>
</evidence>
<evidence type="ECO:0000313" key="15">
    <source>
        <dbReference type="Proteomes" id="UP000076420"/>
    </source>
</evidence>
<comment type="catalytic activity">
    <reaction evidence="12">
        <text>diphthine-[translation elongation factor 2] + NH4(+) + ATP = diphthamide-[translation elongation factor 2] + AMP + diphosphate + H(+)</text>
        <dbReference type="Rhea" id="RHEA:19753"/>
        <dbReference type="Rhea" id="RHEA-COMP:10172"/>
        <dbReference type="Rhea" id="RHEA-COMP:10174"/>
        <dbReference type="ChEBI" id="CHEBI:15378"/>
        <dbReference type="ChEBI" id="CHEBI:16692"/>
        <dbReference type="ChEBI" id="CHEBI:28938"/>
        <dbReference type="ChEBI" id="CHEBI:30616"/>
        <dbReference type="ChEBI" id="CHEBI:33019"/>
        <dbReference type="ChEBI" id="CHEBI:82696"/>
        <dbReference type="ChEBI" id="CHEBI:456215"/>
        <dbReference type="EC" id="6.3.1.14"/>
    </reaction>
</comment>
<evidence type="ECO:0000256" key="5">
    <source>
        <dbReference type="ARBA" id="ARBA00022598"/>
    </source>
</evidence>
<dbReference type="AlphaFoldDB" id="A0A2C9JUV2"/>
<reference evidence="14" key="1">
    <citation type="submission" date="2020-05" db="UniProtKB">
        <authorList>
            <consortium name="EnsemblMetazoa"/>
        </authorList>
    </citation>
    <scope>IDENTIFICATION</scope>
    <source>
        <strain evidence="14">BB02</strain>
    </source>
</reference>
<dbReference type="OrthoDB" id="686384at2759"/>
<evidence type="ECO:0000256" key="12">
    <source>
        <dbReference type="ARBA" id="ARBA00048108"/>
    </source>
</evidence>
<evidence type="ECO:0000256" key="4">
    <source>
        <dbReference type="ARBA" id="ARBA00018426"/>
    </source>
</evidence>
<dbReference type="RefSeq" id="XP_013084250.2">
    <property type="nucleotide sequence ID" value="XM_013228796.2"/>
</dbReference>
<dbReference type="PANTHER" id="PTHR12196">
    <property type="entry name" value="DOMAIN OF UNKNOWN FUNCTION 71 DUF71 -CONTAINING PROTEIN"/>
    <property type="match status" value="1"/>
</dbReference>
<organism evidence="14 15">
    <name type="scientific">Biomphalaria glabrata</name>
    <name type="common">Bloodfluke planorb</name>
    <name type="synonym">Freshwater snail</name>
    <dbReference type="NCBI Taxonomy" id="6526"/>
    <lineage>
        <taxon>Eukaryota</taxon>
        <taxon>Metazoa</taxon>
        <taxon>Spiralia</taxon>
        <taxon>Lophotrochozoa</taxon>
        <taxon>Mollusca</taxon>
        <taxon>Gastropoda</taxon>
        <taxon>Heterobranchia</taxon>
        <taxon>Euthyneura</taxon>
        <taxon>Panpulmonata</taxon>
        <taxon>Hygrophila</taxon>
        <taxon>Lymnaeoidea</taxon>
        <taxon>Planorbidae</taxon>
        <taxon>Biomphalaria</taxon>
    </lineage>
</organism>
<dbReference type="CDD" id="cd06156">
    <property type="entry name" value="eu_AANH_C_2"/>
    <property type="match status" value="1"/>
</dbReference>
<keyword evidence="7" id="KW-0067">ATP-binding</keyword>
<evidence type="ECO:0000256" key="7">
    <source>
        <dbReference type="ARBA" id="ARBA00022840"/>
    </source>
</evidence>
<dbReference type="VEuPathDB" id="VectorBase:BGLAX_027992"/>
<dbReference type="GO" id="GO:0017183">
    <property type="term" value="P:protein histidyl modification to diphthamide"/>
    <property type="evidence" value="ECO:0007669"/>
    <property type="project" value="UniProtKB-UniPathway"/>
</dbReference>
<dbReference type="STRING" id="6526.A0A2C9JUV2"/>
<evidence type="ECO:0000259" key="13">
    <source>
        <dbReference type="Pfam" id="PF01902"/>
    </source>
</evidence>
<dbReference type="InterPro" id="IPR014729">
    <property type="entry name" value="Rossmann-like_a/b/a_fold"/>
</dbReference>
<comment type="similarity">
    <text evidence="2">Belongs to the Diphthine--ammonia ligase family.</text>
</comment>
<dbReference type="InterPro" id="IPR030662">
    <property type="entry name" value="DPH6/MJ0570"/>
</dbReference>
<evidence type="ECO:0000313" key="14">
    <source>
        <dbReference type="EnsemblMetazoa" id="BGLB008393-PC"/>
    </source>
</evidence>
<dbReference type="UniPathway" id="UPA00559"/>
<comment type="pathway">
    <text evidence="1">Protein modification; peptidyl-diphthamide biosynthesis.</text>
</comment>
<keyword evidence="5" id="KW-0436">Ligase</keyword>
<dbReference type="VEuPathDB" id="VectorBase:BGLB008393"/>
<dbReference type="CDD" id="cd01994">
    <property type="entry name" value="AANH_PF0828-like"/>
    <property type="match status" value="1"/>
</dbReference>
<dbReference type="Gene3D" id="3.30.1330.40">
    <property type="entry name" value="RutC-like"/>
    <property type="match status" value="2"/>
</dbReference>
<dbReference type="GO" id="GO:0017178">
    <property type="term" value="F:diphthine-ammonia ligase activity"/>
    <property type="evidence" value="ECO:0007669"/>
    <property type="project" value="UniProtKB-EC"/>
</dbReference>
<dbReference type="InterPro" id="IPR035959">
    <property type="entry name" value="RutC-like_sf"/>
</dbReference>
<dbReference type="Gene3D" id="3.90.1490.10">
    <property type="entry name" value="putative n-type atp pyrophosphatase, domain 2"/>
    <property type="match status" value="1"/>
</dbReference>
<evidence type="ECO:0000256" key="1">
    <source>
        <dbReference type="ARBA" id="ARBA00005156"/>
    </source>
</evidence>
<dbReference type="Proteomes" id="UP000076420">
    <property type="component" value="Unassembled WGS sequence"/>
</dbReference>
<protein>
    <recommendedName>
        <fullName evidence="4">Diphthine--ammonia ligase</fullName>
        <ecNumber evidence="3">6.3.1.14</ecNumber>
    </recommendedName>
    <alternativeName>
        <fullName evidence="9">ATP-binding domain-containing protein 4</fullName>
    </alternativeName>
    <alternativeName>
        <fullName evidence="8">Diphthamide synthase</fullName>
    </alternativeName>
    <alternativeName>
        <fullName evidence="10">Diphthamide synthetase</fullName>
    </alternativeName>
    <alternativeName>
        <fullName evidence="11">Protein DPH6 homolog</fullName>
    </alternativeName>
</protein>
<dbReference type="EnsemblMetazoa" id="BGLB008393-RC">
    <property type="protein sequence ID" value="BGLB008393-PC"/>
    <property type="gene ID" value="BGLB008393"/>
</dbReference>
<dbReference type="EC" id="6.3.1.14" evidence="3"/>
<dbReference type="FunFam" id="3.40.50.620:FF:000069">
    <property type="entry name" value="diphthine--ammonia ligase"/>
    <property type="match status" value="1"/>
</dbReference>
<keyword evidence="6" id="KW-0547">Nucleotide-binding</keyword>
<evidence type="ECO:0000256" key="8">
    <source>
        <dbReference type="ARBA" id="ARBA00029814"/>
    </source>
</evidence>
<dbReference type="InterPro" id="IPR006175">
    <property type="entry name" value="YjgF/YER057c/UK114"/>
</dbReference>
<evidence type="ECO:0000256" key="2">
    <source>
        <dbReference type="ARBA" id="ARBA00008496"/>
    </source>
</evidence>
<evidence type="ECO:0000256" key="11">
    <source>
        <dbReference type="ARBA" id="ARBA00032849"/>
    </source>
</evidence>
<dbReference type="PANTHER" id="PTHR12196:SF2">
    <property type="entry name" value="DIPHTHINE--AMMONIA LIGASE"/>
    <property type="match status" value="1"/>
</dbReference>
<dbReference type="FunFam" id="3.90.1490.10:FF:000001">
    <property type="entry name" value="Diphthine--ammonia ligase"/>
    <property type="match status" value="1"/>
</dbReference>
<dbReference type="GO" id="GO:0005524">
    <property type="term" value="F:ATP binding"/>
    <property type="evidence" value="ECO:0007669"/>
    <property type="project" value="UniProtKB-KW"/>
</dbReference>